<dbReference type="InterPro" id="IPR013968">
    <property type="entry name" value="PKS_KR"/>
</dbReference>
<reference evidence="6" key="2">
    <citation type="submission" date="2019-10" db="EMBL/GenBank/DDBJ databases">
        <authorList>
            <consortium name="NCBI Genome Project"/>
        </authorList>
    </citation>
    <scope>NUCLEOTIDE SEQUENCE</scope>
    <source>
        <strain evidence="6">NI907</strain>
    </source>
</reference>
<evidence type="ECO:0000256" key="1">
    <source>
        <dbReference type="ARBA" id="ARBA00022450"/>
    </source>
</evidence>
<evidence type="ECO:0000313" key="5">
    <source>
        <dbReference type="Proteomes" id="UP000515153"/>
    </source>
</evidence>
<keyword evidence="3" id="KW-0560">Oxidoreductase</keyword>
<keyword evidence="1" id="KW-0596">Phosphopantetheine</keyword>
<reference evidence="6" key="3">
    <citation type="submission" date="2025-08" db="UniProtKB">
        <authorList>
            <consortium name="RefSeq"/>
        </authorList>
    </citation>
    <scope>IDENTIFICATION</scope>
    <source>
        <strain evidence="6">NI907</strain>
    </source>
</reference>
<dbReference type="SUPFAM" id="SSF51735">
    <property type="entry name" value="NAD(P)-binding Rossmann-fold domains"/>
    <property type="match status" value="1"/>
</dbReference>
<dbReference type="InterPro" id="IPR057326">
    <property type="entry name" value="KR_dom"/>
</dbReference>
<name>A0A6P8BJ56_PYRGI</name>
<dbReference type="KEGG" id="pgri:PgNI_02547"/>
<dbReference type="GO" id="GO:0006633">
    <property type="term" value="P:fatty acid biosynthetic process"/>
    <property type="evidence" value="ECO:0007669"/>
    <property type="project" value="TreeGrafter"/>
</dbReference>
<evidence type="ECO:0000256" key="3">
    <source>
        <dbReference type="ARBA" id="ARBA00023002"/>
    </source>
</evidence>
<reference evidence="6" key="1">
    <citation type="journal article" date="2019" name="Mol. Biol. Evol.">
        <title>Blast fungal genomes show frequent chromosomal changes, gene gains and losses, and effector gene turnover.</title>
        <authorList>
            <person name="Gomez Luciano L.B."/>
            <person name="Jason Tsai I."/>
            <person name="Chuma I."/>
            <person name="Tosa Y."/>
            <person name="Chen Y.H."/>
            <person name="Li J.Y."/>
            <person name="Li M.Y."/>
            <person name="Jade Lu M.Y."/>
            <person name="Nakayashiki H."/>
            <person name="Li W.H."/>
        </authorList>
    </citation>
    <scope>NUCLEOTIDE SEQUENCE</scope>
    <source>
        <strain evidence="6">NI907</strain>
    </source>
</reference>
<dbReference type="PANTHER" id="PTHR43775:SF37">
    <property type="entry name" value="SI:DKEY-61P9.11"/>
    <property type="match status" value="1"/>
</dbReference>
<keyword evidence="5" id="KW-1185">Reference proteome</keyword>
<accession>A0A6P8BJ56</accession>
<dbReference type="GO" id="GO:0044550">
    <property type="term" value="P:secondary metabolite biosynthetic process"/>
    <property type="evidence" value="ECO:0007669"/>
    <property type="project" value="TreeGrafter"/>
</dbReference>
<sequence length="215" mass="23810">MRSVMDCMAKGLLKTILVDRVFGAPHVLDSLRYMQQGTHLGEIVLEIRHESSGQFRLDDSAMEIPRTPEVAFDKDVSYLLVGGLGGLGRAMSVWMVQRGARHLTFLSRSAGSGEDDANFVRELESMSCTVQLVMVDVTKSEHVARAVHAVPTPLKGVVQISMVLWDQMFDRMPIEDWKTVTQPKVQGTWNLQATCTAIDLGTVKDVGYLSQKSNS</sequence>
<evidence type="ECO:0000256" key="2">
    <source>
        <dbReference type="ARBA" id="ARBA00022553"/>
    </source>
</evidence>
<dbReference type="GO" id="GO:0016491">
    <property type="term" value="F:oxidoreductase activity"/>
    <property type="evidence" value="ECO:0007669"/>
    <property type="project" value="UniProtKB-KW"/>
</dbReference>
<evidence type="ECO:0000259" key="4">
    <source>
        <dbReference type="SMART" id="SM00822"/>
    </source>
</evidence>
<protein>
    <recommendedName>
        <fullName evidence="4">Ketoreductase domain-containing protein</fullName>
    </recommendedName>
</protein>
<feature type="domain" description="Ketoreductase" evidence="4">
    <location>
        <begin position="76"/>
        <end position="212"/>
    </location>
</feature>
<dbReference type="Gene3D" id="3.40.50.720">
    <property type="entry name" value="NAD(P)-binding Rossmann-like Domain"/>
    <property type="match status" value="1"/>
</dbReference>
<dbReference type="GO" id="GO:0004312">
    <property type="term" value="F:fatty acid synthase activity"/>
    <property type="evidence" value="ECO:0007669"/>
    <property type="project" value="TreeGrafter"/>
</dbReference>
<keyword evidence="2" id="KW-0597">Phosphoprotein</keyword>
<evidence type="ECO:0000313" key="6">
    <source>
        <dbReference type="RefSeq" id="XP_030987121.1"/>
    </source>
</evidence>
<dbReference type="RefSeq" id="XP_030987121.1">
    <property type="nucleotide sequence ID" value="XM_031122611.1"/>
</dbReference>
<proteinExistence type="predicted"/>
<dbReference type="Pfam" id="PF08659">
    <property type="entry name" value="KR"/>
    <property type="match status" value="1"/>
</dbReference>
<dbReference type="Proteomes" id="UP000515153">
    <property type="component" value="Unplaced"/>
</dbReference>
<dbReference type="InterPro" id="IPR036291">
    <property type="entry name" value="NAD(P)-bd_dom_sf"/>
</dbReference>
<dbReference type="InterPro" id="IPR050091">
    <property type="entry name" value="PKS_NRPS_Biosynth_Enz"/>
</dbReference>
<organism evidence="5 6">
    <name type="scientific">Pyricularia grisea</name>
    <name type="common">Crabgrass-specific blast fungus</name>
    <name type="synonym">Magnaporthe grisea</name>
    <dbReference type="NCBI Taxonomy" id="148305"/>
    <lineage>
        <taxon>Eukaryota</taxon>
        <taxon>Fungi</taxon>
        <taxon>Dikarya</taxon>
        <taxon>Ascomycota</taxon>
        <taxon>Pezizomycotina</taxon>
        <taxon>Sordariomycetes</taxon>
        <taxon>Sordariomycetidae</taxon>
        <taxon>Magnaporthales</taxon>
        <taxon>Pyriculariaceae</taxon>
        <taxon>Pyricularia</taxon>
    </lineage>
</organism>
<dbReference type="PANTHER" id="PTHR43775">
    <property type="entry name" value="FATTY ACID SYNTHASE"/>
    <property type="match status" value="1"/>
</dbReference>
<gene>
    <name evidence="6" type="ORF">PgNI_02547</name>
</gene>
<dbReference type="AlphaFoldDB" id="A0A6P8BJ56"/>
<dbReference type="GeneID" id="41957522"/>
<dbReference type="SMART" id="SM00822">
    <property type="entry name" value="PKS_KR"/>
    <property type="match status" value="1"/>
</dbReference>